<feature type="domain" description="Glycosyltransferase 2-like" evidence="2">
    <location>
        <begin position="9"/>
        <end position="129"/>
    </location>
</feature>
<dbReference type="PANTHER" id="PTHR43685">
    <property type="entry name" value="GLYCOSYLTRANSFERASE"/>
    <property type="match status" value="1"/>
</dbReference>
<keyword evidence="3" id="KW-0808">Transferase</keyword>
<dbReference type="InterPro" id="IPR029044">
    <property type="entry name" value="Nucleotide-diphossugar_trans"/>
</dbReference>
<evidence type="ECO:0000313" key="3">
    <source>
        <dbReference type="EMBL" id="PIS39177.1"/>
    </source>
</evidence>
<proteinExistence type="predicted"/>
<accession>A0A2H0YKZ5</accession>
<dbReference type="Gene3D" id="3.90.550.10">
    <property type="entry name" value="Spore Coat Polysaccharide Biosynthesis Protein SpsA, Chain A"/>
    <property type="match status" value="1"/>
</dbReference>
<evidence type="ECO:0000256" key="1">
    <source>
        <dbReference type="SAM" id="Phobius"/>
    </source>
</evidence>
<dbReference type="Pfam" id="PF00535">
    <property type="entry name" value="Glycos_transf_2"/>
    <property type="match status" value="1"/>
</dbReference>
<dbReference type="InterPro" id="IPR001173">
    <property type="entry name" value="Glyco_trans_2-like"/>
</dbReference>
<dbReference type="PANTHER" id="PTHR43685:SF2">
    <property type="entry name" value="GLYCOSYLTRANSFERASE 2-LIKE DOMAIN-CONTAINING PROTEIN"/>
    <property type="match status" value="1"/>
</dbReference>
<keyword evidence="1" id="KW-1133">Transmembrane helix</keyword>
<comment type="caution">
    <text evidence="3">The sequence shown here is derived from an EMBL/GenBank/DDBJ whole genome shotgun (WGS) entry which is preliminary data.</text>
</comment>
<name>A0A2H0YKZ5_9BACT</name>
<feature type="transmembrane region" description="Helical" evidence="1">
    <location>
        <begin position="266"/>
        <end position="287"/>
    </location>
</feature>
<protein>
    <submittedName>
        <fullName evidence="3">Glycosyl transferase</fullName>
    </submittedName>
</protein>
<feature type="transmembrane region" description="Helical" evidence="1">
    <location>
        <begin position="241"/>
        <end position="260"/>
    </location>
</feature>
<reference evidence="4" key="1">
    <citation type="submission" date="2017-09" db="EMBL/GenBank/DDBJ databases">
        <title>Depth-based differentiation of microbial function through sediment-hosted aquifers and enrichment of novel symbionts in the deep terrestrial subsurface.</title>
        <authorList>
            <person name="Probst A.J."/>
            <person name="Ladd B."/>
            <person name="Jarett J.K."/>
            <person name="Geller-Mcgrath D.E."/>
            <person name="Sieber C.M.K."/>
            <person name="Emerson J.B."/>
            <person name="Anantharaman K."/>
            <person name="Thomas B.C."/>
            <person name="Malmstrom R."/>
            <person name="Stieglmeier M."/>
            <person name="Klingl A."/>
            <person name="Woyke T."/>
            <person name="Ryan C.M."/>
            <person name="Banfield J.F."/>
        </authorList>
    </citation>
    <scope>NUCLEOTIDE SEQUENCE [LARGE SCALE GENOMIC DNA]</scope>
</reference>
<evidence type="ECO:0000313" key="4">
    <source>
        <dbReference type="Proteomes" id="UP000230088"/>
    </source>
</evidence>
<keyword evidence="1" id="KW-0812">Transmembrane</keyword>
<gene>
    <name evidence="3" type="ORF">COT33_03360</name>
</gene>
<organism evidence="3 4">
    <name type="scientific">Candidatus Nealsonbacteria bacterium CG08_land_8_20_14_0_20_38_20</name>
    <dbReference type="NCBI Taxonomy" id="1974705"/>
    <lineage>
        <taxon>Bacteria</taxon>
        <taxon>Candidatus Nealsoniibacteriota</taxon>
    </lineage>
</organism>
<dbReference type="Proteomes" id="UP000230088">
    <property type="component" value="Unassembled WGS sequence"/>
</dbReference>
<dbReference type="GO" id="GO:0016740">
    <property type="term" value="F:transferase activity"/>
    <property type="evidence" value="ECO:0007669"/>
    <property type="project" value="UniProtKB-KW"/>
</dbReference>
<dbReference type="SUPFAM" id="SSF53448">
    <property type="entry name" value="Nucleotide-diphospho-sugar transferases"/>
    <property type="match status" value="1"/>
</dbReference>
<dbReference type="InterPro" id="IPR050834">
    <property type="entry name" value="Glycosyltransf_2"/>
</dbReference>
<sequence>MTKYQPKVSIIIPVRKVNDYIKESISYILNLNYKNFEILVFPDVESKESFQKTRIIPTGKIGPAQKRDLALKYADGEILAFLDDDAYPKKDWLGHGVRHFENPNMAAVGGPAVTPENNSFWQKVSGAVFLSKLSGANPERYWPVGKVREIDDWPSVNLLVRKSDFSAVSGFNSEYWPGEDTKLCLDLIKKLNKKIIYDPEVFVWHHRRSGLIKHLKQIGNYGIHRGFFAKKYPETSFKLKYLTPSFFFIFILIGWSLLFLPSPFRLTYFGVWLLYILTLFISVFSIYNKIKVLKISLATTPYIFLTHIYYGWRFIQGFVFTKNLKR</sequence>
<dbReference type="AlphaFoldDB" id="A0A2H0YKZ5"/>
<keyword evidence="1" id="KW-0472">Membrane</keyword>
<evidence type="ECO:0000259" key="2">
    <source>
        <dbReference type="Pfam" id="PF00535"/>
    </source>
</evidence>
<dbReference type="EMBL" id="PEYD01000065">
    <property type="protein sequence ID" value="PIS39177.1"/>
    <property type="molecule type" value="Genomic_DNA"/>
</dbReference>